<accession>A0A6N3IY21</accession>
<protein>
    <submittedName>
        <fullName evidence="3">GIY-YIG nuclease family protein</fullName>
    </submittedName>
</protein>
<evidence type="ECO:0000313" key="4">
    <source>
        <dbReference type="Proteomes" id="UP000219285"/>
    </source>
</evidence>
<dbReference type="CDD" id="cd10456">
    <property type="entry name" value="GIY-YIG_UPF0213"/>
    <property type="match status" value="1"/>
</dbReference>
<dbReference type="SUPFAM" id="SSF82771">
    <property type="entry name" value="GIY-YIG endonuclease"/>
    <property type="match status" value="1"/>
</dbReference>
<evidence type="ECO:0000313" key="3">
    <source>
        <dbReference type="EMBL" id="QJR82896.1"/>
    </source>
</evidence>
<sequence length="116" mass="12920">MEKLQQSITVPLKKEDTKPWFVYLIENRLGQLYTGITTDPCRRIRQHRGDIGGGAKSLRGKAPLLFKKVLRVENRATASSLEYEIKALDRKQKEALIAGTKTLSAPCSDVTSAFTG</sequence>
<dbReference type="PANTHER" id="PTHR34477:SF1">
    <property type="entry name" value="UPF0213 PROTEIN YHBQ"/>
    <property type="match status" value="1"/>
</dbReference>
<dbReference type="PANTHER" id="PTHR34477">
    <property type="entry name" value="UPF0213 PROTEIN YHBQ"/>
    <property type="match status" value="1"/>
</dbReference>
<dbReference type="Pfam" id="PF01541">
    <property type="entry name" value="GIY-YIG"/>
    <property type="match status" value="1"/>
</dbReference>
<dbReference type="Gene3D" id="3.40.1440.10">
    <property type="entry name" value="GIY-YIG endonuclease"/>
    <property type="match status" value="1"/>
</dbReference>
<dbReference type="InterPro" id="IPR035901">
    <property type="entry name" value="GIY-YIG_endonuc_sf"/>
</dbReference>
<name>A0A6N3IY21_9ALTE</name>
<comment type="similarity">
    <text evidence="1">Belongs to the UPF0213 family.</text>
</comment>
<dbReference type="PROSITE" id="PS50164">
    <property type="entry name" value="GIY_YIG"/>
    <property type="match status" value="1"/>
</dbReference>
<feature type="domain" description="GIY-YIG" evidence="2">
    <location>
        <begin position="18"/>
        <end position="95"/>
    </location>
</feature>
<dbReference type="OrthoDB" id="9797095at2"/>
<organism evidence="3 4">
    <name type="scientific">Alteromonas pelagimontana</name>
    <dbReference type="NCBI Taxonomy" id="1858656"/>
    <lineage>
        <taxon>Bacteria</taxon>
        <taxon>Pseudomonadati</taxon>
        <taxon>Pseudomonadota</taxon>
        <taxon>Gammaproteobacteria</taxon>
        <taxon>Alteromonadales</taxon>
        <taxon>Alteromonadaceae</taxon>
        <taxon>Alteromonas/Salinimonas group</taxon>
        <taxon>Alteromonas</taxon>
    </lineage>
</organism>
<keyword evidence="4" id="KW-1185">Reference proteome</keyword>
<dbReference type="InterPro" id="IPR050190">
    <property type="entry name" value="UPF0213_domain"/>
</dbReference>
<dbReference type="AlphaFoldDB" id="A0A6N3IY21"/>
<dbReference type="KEGG" id="apel:CA267_014930"/>
<reference evidence="3 4" key="2">
    <citation type="submission" date="2020-04" db="EMBL/GenBank/DDBJ databases">
        <title>Complete genome sequence of Alteromonas pelagimontana 5.12T.</title>
        <authorList>
            <person name="Sinha R.K."/>
            <person name="Krishnan K.P."/>
            <person name="Kurian J.P."/>
        </authorList>
    </citation>
    <scope>NUCLEOTIDE SEQUENCE [LARGE SCALE GENOMIC DNA]</scope>
    <source>
        <strain evidence="3 4">5.12</strain>
    </source>
</reference>
<evidence type="ECO:0000256" key="1">
    <source>
        <dbReference type="ARBA" id="ARBA00007435"/>
    </source>
</evidence>
<reference evidence="4" key="1">
    <citation type="submission" date="2014-12" db="EMBL/GenBank/DDBJ databases">
        <title>Complete genome sequence of a multi-drug resistant Klebsiella pneumoniae.</title>
        <authorList>
            <person name="Hua X."/>
            <person name="Chen Q."/>
            <person name="Li X."/>
            <person name="Feng Y."/>
            <person name="Ruan Z."/>
            <person name="Yu Y."/>
        </authorList>
    </citation>
    <scope>NUCLEOTIDE SEQUENCE [LARGE SCALE GENOMIC DNA]</scope>
    <source>
        <strain evidence="4">5.12</strain>
    </source>
</reference>
<dbReference type="EMBL" id="CP052766">
    <property type="protein sequence ID" value="QJR82896.1"/>
    <property type="molecule type" value="Genomic_DNA"/>
</dbReference>
<dbReference type="InterPro" id="IPR000305">
    <property type="entry name" value="GIY-YIG_endonuc"/>
</dbReference>
<proteinExistence type="inferred from homology"/>
<gene>
    <name evidence="3" type="ORF">CA267_014930</name>
</gene>
<dbReference type="Proteomes" id="UP000219285">
    <property type="component" value="Chromosome"/>
</dbReference>
<evidence type="ECO:0000259" key="2">
    <source>
        <dbReference type="PROSITE" id="PS50164"/>
    </source>
</evidence>